<dbReference type="HOGENOM" id="CLU_3395666_0_0_3"/>
<dbReference type="KEGG" id="cyu:UCYN_10260"/>
<dbReference type="Proteomes" id="UP000001405">
    <property type="component" value="Chromosome"/>
</dbReference>
<dbReference type="AlphaFoldDB" id="D3EQF1"/>
<accession>D3EQF1</accession>
<dbReference type="STRING" id="1453429.UCYN_10260"/>
<evidence type="ECO:0000313" key="2">
    <source>
        <dbReference type="Proteomes" id="UP000001405"/>
    </source>
</evidence>
<dbReference type="EMBL" id="CP001842">
    <property type="protein sequence ID" value="ADB95701.1"/>
    <property type="molecule type" value="Genomic_DNA"/>
</dbReference>
<keyword evidence="2" id="KW-1185">Reference proteome</keyword>
<reference evidence="1 2" key="1">
    <citation type="journal article" date="2010" name="Nature">
        <title>Metabolic streamlining in an open-ocean nitrogen-fixing cyanobacterium.</title>
        <authorList>
            <person name="Tripp H.J."/>
            <person name="Bench S.R."/>
            <person name="Turk K.A."/>
            <person name="Foster R.A."/>
            <person name="Desany B.A."/>
            <person name="Niazi F."/>
            <person name="Affourtit J.P."/>
            <person name="Zehr J.P."/>
        </authorList>
    </citation>
    <scope>NUCLEOTIDE SEQUENCE [LARGE SCALE GENOMIC DNA]</scope>
    <source>
        <strain evidence="2">ALOHA</strain>
    </source>
</reference>
<protein>
    <submittedName>
        <fullName evidence="1">Uncharacterized protein</fullName>
    </submittedName>
</protein>
<gene>
    <name evidence="1" type="ordered locus">UCYN_10260</name>
</gene>
<organism evidence="2">
    <name type="scientific">Atelocyanobacterium thalassa (isolate ALOHA)</name>
    <dbReference type="NCBI Taxonomy" id="1453429"/>
    <lineage>
        <taxon>Bacteria</taxon>
        <taxon>Bacillati</taxon>
        <taxon>Cyanobacteriota</taxon>
        <taxon>Cyanophyceae</taxon>
        <taxon>Oscillatoriophycideae</taxon>
        <taxon>Chroococcales</taxon>
        <taxon>Aphanothecaceae</taxon>
        <taxon>Candidatus Atelocyanobacterium</taxon>
        <taxon>Candidatus Atelocyanobacterium thalassae</taxon>
    </lineage>
</organism>
<sequence>MSPVSQGGSLIYPKIKTILQVLTATSYISLN</sequence>
<name>D3EQF1_ATETH</name>
<proteinExistence type="predicted"/>
<evidence type="ECO:0000313" key="1">
    <source>
        <dbReference type="EMBL" id="ADB95701.1"/>
    </source>
</evidence>